<dbReference type="AlphaFoldDB" id="A0A7C0U6H1"/>
<organism evidence="1">
    <name type="scientific">Thermosulfidibacter takaii</name>
    <dbReference type="NCBI Taxonomy" id="412593"/>
    <lineage>
        <taxon>Bacteria</taxon>
        <taxon>Pseudomonadati</taxon>
        <taxon>Thermosulfidibacterota</taxon>
        <taxon>Thermosulfidibacteria</taxon>
        <taxon>Thermosulfidibacterales</taxon>
        <taxon>Thermosulfidibacteraceae</taxon>
    </lineage>
</organism>
<gene>
    <name evidence="1" type="ORF">ENF32_04270</name>
</gene>
<dbReference type="EMBL" id="DQWS01000161">
    <property type="protein sequence ID" value="HDD53264.1"/>
    <property type="molecule type" value="Genomic_DNA"/>
</dbReference>
<accession>A0A7C0U6H1</accession>
<name>A0A7C0U6H1_9BACT</name>
<dbReference type="Proteomes" id="UP000885690">
    <property type="component" value="Unassembled WGS sequence"/>
</dbReference>
<comment type="caution">
    <text evidence="1">The sequence shown here is derived from an EMBL/GenBank/DDBJ whole genome shotgun (WGS) entry which is preliminary data.</text>
</comment>
<protein>
    <submittedName>
        <fullName evidence="1">Uncharacterized protein</fullName>
    </submittedName>
</protein>
<evidence type="ECO:0000313" key="1">
    <source>
        <dbReference type="EMBL" id="HDD53264.1"/>
    </source>
</evidence>
<proteinExistence type="predicted"/>
<sequence length="93" mass="10524">MKLSELAKRLLEALRFFSQGFRERAVDTIEKELSEMESSFALLLYSSLVGLPSPPPLVGLSLLPYMERELSIMLAKSRHLDDAWAVWADLADI</sequence>
<reference evidence="1" key="1">
    <citation type="journal article" date="2020" name="mSystems">
        <title>Genome- and Community-Level Interaction Insights into Carbon Utilization and Element Cycling Functions of Hydrothermarchaeota in Hydrothermal Sediment.</title>
        <authorList>
            <person name="Zhou Z."/>
            <person name="Liu Y."/>
            <person name="Xu W."/>
            <person name="Pan J."/>
            <person name="Luo Z.H."/>
            <person name="Li M."/>
        </authorList>
    </citation>
    <scope>NUCLEOTIDE SEQUENCE [LARGE SCALE GENOMIC DNA]</scope>
    <source>
        <strain evidence="1">HyVt-115</strain>
    </source>
</reference>
<dbReference type="Pfam" id="PF25952">
    <property type="entry name" value="DUF7990"/>
    <property type="match status" value="1"/>
</dbReference>
<dbReference type="InterPro" id="IPR058303">
    <property type="entry name" value="DUF7990"/>
</dbReference>